<evidence type="ECO:0000313" key="5">
    <source>
        <dbReference type="Proteomes" id="UP000244005"/>
    </source>
</evidence>
<dbReference type="InterPro" id="IPR009249">
    <property type="entry name" value="Ferredoxin-dep_bilin_Rdtase"/>
</dbReference>
<dbReference type="GO" id="GO:0050897">
    <property type="term" value="F:cobalt ion binding"/>
    <property type="evidence" value="ECO:0007669"/>
    <property type="project" value="InterPro"/>
</dbReference>
<dbReference type="Gramene" id="Mp2g08170.1">
    <property type="protein sequence ID" value="Mp2g08170.1.cds"/>
    <property type="gene ID" value="Mp2g08170"/>
</dbReference>
<evidence type="ECO:0008006" key="6">
    <source>
        <dbReference type="Google" id="ProtNLM"/>
    </source>
</evidence>
<organism evidence="4 5">
    <name type="scientific">Marchantia polymorpha</name>
    <name type="common">Common liverwort</name>
    <name type="synonym">Marchantia aquatica</name>
    <dbReference type="NCBI Taxonomy" id="3197"/>
    <lineage>
        <taxon>Eukaryota</taxon>
        <taxon>Viridiplantae</taxon>
        <taxon>Streptophyta</taxon>
        <taxon>Embryophyta</taxon>
        <taxon>Marchantiophyta</taxon>
        <taxon>Marchantiopsida</taxon>
        <taxon>Marchantiidae</taxon>
        <taxon>Marchantiales</taxon>
        <taxon>Marchantiaceae</taxon>
        <taxon>Marchantia</taxon>
    </lineage>
</organism>
<name>A0A2R6XGT1_MARPO</name>
<keyword evidence="2" id="KW-0560">Oxidoreductase</keyword>
<feature type="region of interest" description="Disordered" evidence="3">
    <location>
        <begin position="59"/>
        <end position="84"/>
    </location>
</feature>
<evidence type="ECO:0000256" key="1">
    <source>
        <dbReference type="ARBA" id="ARBA00006908"/>
    </source>
</evidence>
<dbReference type="PANTHER" id="PTHR34557:SF1">
    <property type="entry name" value="PHYTOCHROMOBILIN:FERREDOXIN OXIDOREDUCTASE, CHLOROPLASTIC"/>
    <property type="match status" value="1"/>
</dbReference>
<comment type="similarity">
    <text evidence="1">Belongs to the HY2 family.</text>
</comment>
<protein>
    <recommendedName>
        <fullName evidence="6">Phytochromobilin:ferredoxin oxidoreductase, chloroplastic</fullName>
    </recommendedName>
</protein>
<proteinExistence type="inferred from homology"/>
<dbReference type="Gene3D" id="3.40.1500.20">
    <property type="match status" value="1"/>
</dbReference>
<dbReference type="Pfam" id="PF05996">
    <property type="entry name" value="Fe_bilin_red"/>
    <property type="match status" value="1"/>
</dbReference>
<evidence type="ECO:0000313" key="4">
    <source>
        <dbReference type="EMBL" id="PTQ45304.1"/>
    </source>
</evidence>
<sequence>MSTLTVAREFRVLEVVGRGHDNRKTLKSGRLRSRNTPSRALLFGRQSVGCCESGRVWSRSSSGASHHWSKVGSSPTHWNSGPVRSVERENCCSSSVSFPRTCEQTHMYGDCGPRMSRMNVRNCAAELLVVRSCAAVAGAGEGEGDFLGPEQVEDSESEGNIYRPFFNFAVREVGSRPDVSALLLKEEFRNMVAKDGTTTVLNKAFASSKMRFFRSTYINAGPSMQVLNVAGLPRPEYDVPIFCADFFSTASRNIIVLDLNPLFSTSIDISYKQRYYDELMPLVNKHAEVLPWGDRLTTESLQFFSPLVLWTKAQGQDLSKTLYPAFKDYLLAWLLILDKAQPTVDPLEIARNQEAQHRYLTWRATKDPGRPLLTRLYGEELSERYIEDYLFHGLKTLGTKSFLDYFPEYRTEDDTVSKQRSMVGKSFSTRPWDEHGNFRVN</sequence>
<evidence type="ECO:0000256" key="2">
    <source>
        <dbReference type="ARBA" id="ARBA00023002"/>
    </source>
</evidence>
<dbReference type="AlphaFoldDB" id="A0A2R6XGT1"/>
<keyword evidence="5" id="KW-1185">Reference proteome</keyword>
<dbReference type="PANTHER" id="PTHR34557">
    <property type="entry name" value="PHYTOCHROMOBILIN:FERREDOXIN OXIDOREDUCTASE, CHLOROPLASTIC"/>
    <property type="match status" value="1"/>
</dbReference>
<reference evidence="5" key="1">
    <citation type="journal article" date="2017" name="Cell">
        <title>Insights into land plant evolution garnered from the Marchantia polymorpha genome.</title>
        <authorList>
            <person name="Bowman J.L."/>
            <person name="Kohchi T."/>
            <person name="Yamato K.T."/>
            <person name="Jenkins J."/>
            <person name="Shu S."/>
            <person name="Ishizaki K."/>
            <person name="Yamaoka S."/>
            <person name="Nishihama R."/>
            <person name="Nakamura Y."/>
            <person name="Berger F."/>
            <person name="Adam C."/>
            <person name="Aki S.S."/>
            <person name="Althoff F."/>
            <person name="Araki T."/>
            <person name="Arteaga-Vazquez M.A."/>
            <person name="Balasubrmanian S."/>
            <person name="Barry K."/>
            <person name="Bauer D."/>
            <person name="Boehm C.R."/>
            <person name="Briginshaw L."/>
            <person name="Caballero-Perez J."/>
            <person name="Catarino B."/>
            <person name="Chen F."/>
            <person name="Chiyoda S."/>
            <person name="Chovatia M."/>
            <person name="Davies K.M."/>
            <person name="Delmans M."/>
            <person name="Demura T."/>
            <person name="Dierschke T."/>
            <person name="Dolan L."/>
            <person name="Dorantes-Acosta A.E."/>
            <person name="Eklund D.M."/>
            <person name="Florent S.N."/>
            <person name="Flores-Sandoval E."/>
            <person name="Fujiyama A."/>
            <person name="Fukuzawa H."/>
            <person name="Galik B."/>
            <person name="Grimanelli D."/>
            <person name="Grimwood J."/>
            <person name="Grossniklaus U."/>
            <person name="Hamada T."/>
            <person name="Haseloff J."/>
            <person name="Hetherington A.J."/>
            <person name="Higo A."/>
            <person name="Hirakawa Y."/>
            <person name="Hundley H.N."/>
            <person name="Ikeda Y."/>
            <person name="Inoue K."/>
            <person name="Inoue S.I."/>
            <person name="Ishida S."/>
            <person name="Jia Q."/>
            <person name="Kakita M."/>
            <person name="Kanazawa T."/>
            <person name="Kawai Y."/>
            <person name="Kawashima T."/>
            <person name="Kennedy M."/>
            <person name="Kinose K."/>
            <person name="Kinoshita T."/>
            <person name="Kohara Y."/>
            <person name="Koide E."/>
            <person name="Komatsu K."/>
            <person name="Kopischke S."/>
            <person name="Kubo M."/>
            <person name="Kyozuka J."/>
            <person name="Lagercrantz U."/>
            <person name="Lin S.S."/>
            <person name="Lindquist E."/>
            <person name="Lipzen A.M."/>
            <person name="Lu C.W."/>
            <person name="De Luna E."/>
            <person name="Martienssen R.A."/>
            <person name="Minamino N."/>
            <person name="Mizutani M."/>
            <person name="Mizutani M."/>
            <person name="Mochizuki N."/>
            <person name="Monte I."/>
            <person name="Mosher R."/>
            <person name="Nagasaki H."/>
            <person name="Nakagami H."/>
            <person name="Naramoto S."/>
            <person name="Nishitani K."/>
            <person name="Ohtani M."/>
            <person name="Okamoto T."/>
            <person name="Okumura M."/>
            <person name="Phillips J."/>
            <person name="Pollak B."/>
            <person name="Reinders A."/>
            <person name="Rovekamp M."/>
            <person name="Sano R."/>
            <person name="Sawa S."/>
            <person name="Schmid M.W."/>
            <person name="Shirakawa M."/>
            <person name="Solano R."/>
            <person name="Spunde A."/>
            <person name="Suetsugu N."/>
            <person name="Sugano S."/>
            <person name="Sugiyama A."/>
            <person name="Sun R."/>
            <person name="Suzuki Y."/>
            <person name="Takenaka M."/>
            <person name="Takezawa D."/>
            <person name="Tomogane H."/>
            <person name="Tsuzuki M."/>
            <person name="Ueda T."/>
            <person name="Umeda M."/>
            <person name="Ward J.M."/>
            <person name="Watanabe Y."/>
            <person name="Yazaki K."/>
            <person name="Yokoyama R."/>
            <person name="Yoshitake Y."/>
            <person name="Yotsui I."/>
            <person name="Zachgo S."/>
            <person name="Schmutz J."/>
        </authorList>
    </citation>
    <scope>NUCLEOTIDE SEQUENCE [LARGE SCALE GENOMIC DNA]</scope>
    <source>
        <strain evidence="5">Tak-1</strain>
    </source>
</reference>
<dbReference type="EMBL" id="KZ772687">
    <property type="protein sequence ID" value="PTQ45304.1"/>
    <property type="molecule type" value="Genomic_DNA"/>
</dbReference>
<dbReference type="Proteomes" id="UP000244005">
    <property type="component" value="Unassembled WGS sequence"/>
</dbReference>
<dbReference type="GO" id="GO:0016636">
    <property type="term" value="F:oxidoreductase activity, acting on the CH-CH group of donors, iron-sulfur protein as acceptor"/>
    <property type="evidence" value="ECO:0007669"/>
    <property type="project" value="InterPro"/>
</dbReference>
<dbReference type="OrthoDB" id="496703at2759"/>
<dbReference type="GO" id="GO:0010024">
    <property type="term" value="P:phytochromobilin biosynthetic process"/>
    <property type="evidence" value="ECO:0007669"/>
    <property type="project" value="InterPro"/>
</dbReference>
<accession>A0A2R6XGT1</accession>
<evidence type="ECO:0000256" key="3">
    <source>
        <dbReference type="SAM" id="MobiDB-lite"/>
    </source>
</evidence>
<gene>
    <name evidence="4" type="ORF">MARPO_0015s0102</name>
</gene>